<keyword evidence="3" id="KW-1185">Reference proteome</keyword>
<feature type="signal peptide" evidence="1">
    <location>
        <begin position="1"/>
        <end position="15"/>
    </location>
</feature>
<dbReference type="EMBL" id="JABEYC010000448">
    <property type="protein sequence ID" value="KAF4977300.1"/>
    <property type="molecule type" value="Genomic_DNA"/>
</dbReference>
<dbReference type="SUPFAM" id="SSF52047">
    <property type="entry name" value="RNI-like"/>
    <property type="match status" value="1"/>
</dbReference>
<protein>
    <recommendedName>
        <fullName evidence="4">F-box domain-containing protein</fullName>
    </recommendedName>
</protein>
<evidence type="ECO:0008006" key="4">
    <source>
        <dbReference type="Google" id="ProtNLM"/>
    </source>
</evidence>
<name>A0A8H4UJG0_9HYPO</name>
<reference evidence="2" key="1">
    <citation type="journal article" date="2020" name="BMC Genomics">
        <title>Correction to: Identification and distribution of gene clusters required for synthesis of sphingolipid metabolism inhibitors in diverse species of the filamentous fungus Fusarium.</title>
        <authorList>
            <person name="Kim H.S."/>
            <person name="Lohmar J.M."/>
            <person name="Busman M."/>
            <person name="Brown D.W."/>
            <person name="Naumann T.A."/>
            <person name="Divon H.H."/>
            <person name="Lysoe E."/>
            <person name="Uhlig S."/>
            <person name="Proctor R.H."/>
        </authorList>
    </citation>
    <scope>NUCLEOTIDE SEQUENCE</scope>
    <source>
        <strain evidence="2">NRRL 22465</strain>
    </source>
</reference>
<sequence length="503" mass="57784">MIVLLWWKIVEIADSSVNFLTAPVGWVIPPSRIPQFIFDTDHSCLNEDQGLVEASDAYDATCKHQSRSRTSIDKIPDDLFQHLILDNEKNAIMLDSAFGWLYLHSRLREILNCKAALDNCESLRIKIRPYPGSTQRPLYSLFWEPNVPPSHVPGLLADVLTSMPNLKKLECVQLSNESWAIGVFEAEFQKRDLTLPSVKRLFLGPDMHFLIAMCPNLKSVDTSEGYPWYPRIPLEGRERHDLIRATKSAPKLEEFGMHLRWHPKDLEEIRENMPQLKTLRLHGKISRRNSPCYHCSRGAALTRKKIKNIAPALAKFTSLTTLHLPQKCLGTGLCRQSPDSPLLGPTSVRDIQIRRRVTRVAMWMIEEISEMILAQVPGLESLVIGNMGSSFVHRGRVFWPWTGQLREYIMEAWPRYKARRDLEPADVDEEPDSPLFGRHSAEDRWLSGSWRPVGFRRGVTWLTVYEFEDGFDEQEEIDFSQVDWLEIMDVGLDVDESEGLVEV</sequence>
<dbReference type="Gene3D" id="3.80.10.10">
    <property type="entry name" value="Ribonuclease Inhibitor"/>
    <property type="match status" value="1"/>
</dbReference>
<dbReference type="Proteomes" id="UP000635477">
    <property type="component" value="Unassembled WGS sequence"/>
</dbReference>
<dbReference type="AlphaFoldDB" id="A0A8H4UJG0"/>
<dbReference type="InterPro" id="IPR032675">
    <property type="entry name" value="LRR_dom_sf"/>
</dbReference>
<keyword evidence="1" id="KW-0732">Signal</keyword>
<accession>A0A8H4UJG0</accession>
<evidence type="ECO:0000313" key="2">
    <source>
        <dbReference type="EMBL" id="KAF4977300.1"/>
    </source>
</evidence>
<dbReference type="OrthoDB" id="3636801at2759"/>
<proteinExistence type="predicted"/>
<feature type="chain" id="PRO_5034707025" description="F-box domain-containing protein" evidence="1">
    <location>
        <begin position="16"/>
        <end position="503"/>
    </location>
</feature>
<gene>
    <name evidence="2" type="ORF">FZEAL_6188</name>
</gene>
<evidence type="ECO:0000256" key="1">
    <source>
        <dbReference type="SAM" id="SignalP"/>
    </source>
</evidence>
<organism evidence="2 3">
    <name type="scientific">Fusarium zealandicum</name>
    <dbReference type="NCBI Taxonomy" id="1053134"/>
    <lineage>
        <taxon>Eukaryota</taxon>
        <taxon>Fungi</taxon>
        <taxon>Dikarya</taxon>
        <taxon>Ascomycota</taxon>
        <taxon>Pezizomycotina</taxon>
        <taxon>Sordariomycetes</taxon>
        <taxon>Hypocreomycetidae</taxon>
        <taxon>Hypocreales</taxon>
        <taxon>Nectriaceae</taxon>
        <taxon>Fusarium</taxon>
        <taxon>Fusarium staphyleae species complex</taxon>
    </lineage>
</organism>
<reference evidence="2" key="2">
    <citation type="submission" date="2020-05" db="EMBL/GenBank/DDBJ databases">
        <authorList>
            <person name="Kim H.-S."/>
            <person name="Proctor R.H."/>
            <person name="Brown D.W."/>
        </authorList>
    </citation>
    <scope>NUCLEOTIDE SEQUENCE</scope>
    <source>
        <strain evidence="2">NRRL 22465</strain>
    </source>
</reference>
<comment type="caution">
    <text evidence="2">The sequence shown here is derived from an EMBL/GenBank/DDBJ whole genome shotgun (WGS) entry which is preliminary data.</text>
</comment>
<evidence type="ECO:0000313" key="3">
    <source>
        <dbReference type="Proteomes" id="UP000635477"/>
    </source>
</evidence>